<accession>A0A377JFM8</accession>
<protein>
    <recommendedName>
        <fullName evidence="3">DUF5363 family protein</fullName>
    </recommendedName>
</protein>
<evidence type="ECO:0000313" key="2">
    <source>
        <dbReference type="Proteomes" id="UP000254186"/>
    </source>
</evidence>
<evidence type="ECO:0008006" key="3">
    <source>
        <dbReference type="Google" id="ProtNLM"/>
    </source>
</evidence>
<reference evidence="1 2" key="1">
    <citation type="submission" date="2018-06" db="EMBL/GenBank/DDBJ databases">
        <authorList>
            <consortium name="Pathogen Informatics"/>
            <person name="Doyle S."/>
        </authorList>
    </citation>
    <scope>NUCLEOTIDE SEQUENCE [LARGE SCALE GENOMIC DNA]</scope>
    <source>
        <strain evidence="1 2">NCTC10672</strain>
    </source>
</reference>
<sequence>MSEQEKKGWFRKAVDEYNKFCSELGLDKGSCRGCMPRIEFDDDGKVKKEKPLEPLKK</sequence>
<gene>
    <name evidence="1" type="ORF">NCTC10672_00308</name>
</gene>
<name>A0A377JFM8_HAEPA</name>
<dbReference type="InterPro" id="IPR035292">
    <property type="entry name" value="DUF5363"/>
</dbReference>
<dbReference type="OrthoDB" id="5679365at2"/>
<evidence type="ECO:0000313" key="1">
    <source>
        <dbReference type="EMBL" id="STP02903.1"/>
    </source>
</evidence>
<dbReference type="OMA" id="YSDFCKE"/>
<proteinExistence type="predicted"/>
<dbReference type="EMBL" id="UGHY01000002">
    <property type="protein sequence ID" value="STP02903.1"/>
    <property type="molecule type" value="Genomic_DNA"/>
</dbReference>
<dbReference type="Proteomes" id="UP000254186">
    <property type="component" value="Unassembled WGS sequence"/>
</dbReference>
<organism evidence="1 2">
    <name type="scientific">Haemophilus parainfluenzae</name>
    <dbReference type="NCBI Taxonomy" id="729"/>
    <lineage>
        <taxon>Bacteria</taxon>
        <taxon>Pseudomonadati</taxon>
        <taxon>Pseudomonadota</taxon>
        <taxon>Gammaproteobacteria</taxon>
        <taxon>Pasteurellales</taxon>
        <taxon>Pasteurellaceae</taxon>
        <taxon>Haemophilus</taxon>
    </lineage>
</organism>
<dbReference type="RefSeq" id="WP_014065161.1">
    <property type="nucleotide sequence ID" value="NZ_CABFLI010000023.1"/>
</dbReference>
<dbReference type="Pfam" id="PF17320">
    <property type="entry name" value="DUF5363"/>
    <property type="match status" value="1"/>
</dbReference>
<dbReference type="AlphaFoldDB" id="A0A377JFM8"/>